<feature type="region of interest" description="Disordered" evidence="7">
    <location>
        <begin position="18"/>
        <end position="37"/>
    </location>
</feature>
<feature type="domain" description="SH2" evidence="8">
    <location>
        <begin position="681"/>
        <end position="776"/>
    </location>
</feature>
<evidence type="ECO:0000256" key="3">
    <source>
        <dbReference type="ARBA" id="ARBA00022700"/>
    </source>
</evidence>
<evidence type="ECO:0000313" key="11">
    <source>
        <dbReference type="Proteomes" id="UP000594260"/>
    </source>
</evidence>
<evidence type="ECO:0000259" key="8">
    <source>
        <dbReference type="PROSITE" id="PS50001"/>
    </source>
</evidence>
<reference evidence="10" key="1">
    <citation type="submission" date="2021-01" db="UniProtKB">
        <authorList>
            <consortium name="EnsemblMetazoa"/>
        </authorList>
    </citation>
    <scope>IDENTIFICATION</scope>
</reference>
<dbReference type="GO" id="GO:0046935">
    <property type="term" value="F:1-phosphatidylinositol-3-kinase regulator activity"/>
    <property type="evidence" value="ECO:0007669"/>
    <property type="project" value="TreeGrafter"/>
</dbReference>
<keyword evidence="2" id="KW-0341">Growth regulation</keyword>
<evidence type="ECO:0000256" key="6">
    <source>
        <dbReference type="PROSITE-ProRule" id="PRU00191"/>
    </source>
</evidence>
<keyword evidence="4" id="KW-0833">Ubl conjugation pathway</keyword>
<dbReference type="PROSITE" id="PS50225">
    <property type="entry name" value="SOCS"/>
    <property type="match status" value="1"/>
</dbReference>
<proteinExistence type="predicted"/>
<dbReference type="InterPro" id="IPR001496">
    <property type="entry name" value="SOCS_box"/>
</dbReference>
<dbReference type="GO" id="GO:0009968">
    <property type="term" value="P:negative regulation of signal transduction"/>
    <property type="evidence" value="ECO:0007669"/>
    <property type="project" value="UniProtKB-KW"/>
</dbReference>
<dbReference type="Pfam" id="PF00017">
    <property type="entry name" value="SH2"/>
    <property type="match status" value="1"/>
</dbReference>
<dbReference type="InterPro" id="IPR036036">
    <property type="entry name" value="SOCS_box-like_dom_sf"/>
</dbReference>
<dbReference type="AlphaFoldDB" id="A0A7M7KNN1"/>
<dbReference type="Pfam" id="PF07525">
    <property type="entry name" value="SOCS_box"/>
    <property type="match status" value="1"/>
</dbReference>
<dbReference type="SUPFAM" id="SSF158235">
    <property type="entry name" value="SOCS box-like"/>
    <property type="match status" value="1"/>
</dbReference>
<dbReference type="EnsemblMetazoa" id="XM_022813893">
    <property type="protein sequence ID" value="XP_022669628"/>
    <property type="gene ID" value="LOC111253824"/>
</dbReference>
<evidence type="ECO:0000256" key="2">
    <source>
        <dbReference type="ARBA" id="ARBA00022604"/>
    </source>
</evidence>
<feature type="domain" description="SOCS box" evidence="9">
    <location>
        <begin position="771"/>
        <end position="820"/>
    </location>
</feature>
<comment type="pathway">
    <text evidence="1">Protein modification; protein ubiquitination.</text>
</comment>
<evidence type="ECO:0000256" key="1">
    <source>
        <dbReference type="ARBA" id="ARBA00004906"/>
    </source>
</evidence>
<dbReference type="SUPFAM" id="SSF55550">
    <property type="entry name" value="SH2 domain"/>
    <property type="match status" value="1"/>
</dbReference>
<dbReference type="InterPro" id="IPR036860">
    <property type="entry name" value="SH2_dom_sf"/>
</dbReference>
<evidence type="ECO:0000256" key="5">
    <source>
        <dbReference type="ARBA" id="ARBA00022999"/>
    </source>
</evidence>
<evidence type="ECO:0000256" key="7">
    <source>
        <dbReference type="SAM" id="MobiDB-lite"/>
    </source>
</evidence>
<feature type="region of interest" description="Disordered" evidence="7">
    <location>
        <begin position="171"/>
        <end position="263"/>
    </location>
</feature>
<dbReference type="FunFam" id="3.30.505.10:FF:000028">
    <property type="entry name" value="Suppressor of cytokine signaling 5"/>
    <property type="match status" value="1"/>
</dbReference>
<dbReference type="InParanoid" id="A0A7M7KNN1"/>
<dbReference type="OrthoDB" id="5979828at2759"/>
<dbReference type="Gene3D" id="3.30.505.10">
    <property type="entry name" value="SH2 domain"/>
    <property type="match status" value="1"/>
</dbReference>
<keyword evidence="11" id="KW-1185">Reference proteome</keyword>
<sequence>MQLSLCRGCFVGFKNVGTSPPPSSSSPAQRPRNASDGHFMKRVQCTSSHAMERERACSPCGPECKELDLREPKEALFAEGGLDDQTANVNVGGLVTSCVCICSSAGNTRSSLPLATTASSSVMLAPLKAAFSDSTSGSCCLTPNTTAGQGVSSASGLSGTMTSCAMSNDTSGGKSTCRSNTATVSQGSSTSLGGRASSGGSVSGGGASRIRRLLRGRAHSSHGGTSTNPSCSTQDEERISAGRLAGSCRGQNTSGNIRNCRRSASKSTSSLLDASSMPSSSYSCCGTSTSSSAIWSNSNSLYPEVASSAVSPLMQPPMTSNNQQQLPAISSGSFTNTNSQATLTATTTPQKTKIKVGSWALKLCKRSSPGNSGTNANSTNSGAYSSCSQGGTGVQGALVKTAATCCNSGSVASKSTNSSPSKGPASLGYSVCHQGGLSASLPLAPPQENIHHRYHYHQHHRSHNQHESGISVQLNNEVLCVCCTAGTSRDVPGGSLGSGASVNISVCGAPAAQSSGTPNATRRRMATAIINQLSSSSLEANDGNQGSLPLGAFGSLGGSDDFDERARIERAREIAEGVDPPPGFIRAHEVIPDEIAAALRSLNLDALPWDVLGKIWDLNPSPHQIPLSLAAAAAANHGHGPAGSGNCGGVSSSANGTTVHTTVDYMHCLVPDLAQISRCGFYWGKMDRYEAERLLQKKPEGSFLLRDSAQEEYLFSVSFRRYGRSLHARIEQWNHNFSFDSHDPGVFSSPTVCGLIEHYKDPACCMYFEPMLTMPINRNFPFSLQHLARCAITERVNYDDVSRLHLPKPIKAYLREYHYKQRLRVRNVERE</sequence>
<dbReference type="RefSeq" id="XP_022669628.1">
    <property type="nucleotide sequence ID" value="XM_022813893.1"/>
</dbReference>
<dbReference type="GeneID" id="111253824"/>
<dbReference type="Proteomes" id="UP000594260">
    <property type="component" value="Unplaced"/>
</dbReference>
<protein>
    <recommendedName>
        <fullName evidence="12">Suppressor of cytokine signaling 5</fullName>
    </recommendedName>
</protein>
<feature type="compositionally biased region" description="Polar residues" evidence="7">
    <location>
        <begin position="222"/>
        <end position="233"/>
    </location>
</feature>
<dbReference type="SMART" id="SM00969">
    <property type="entry name" value="SOCS_box"/>
    <property type="match status" value="1"/>
</dbReference>
<dbReference type="GO" id="GO:0005942">
    <property type="term" value="C:phosphatidylinositol 3-kinase complex"/>
    <property type="evidence" value="ECO:0007669"/>
    <property type="project" value="TreeGrafter"/>
</dbReference>
<dbReference type="PROSITE" id="PS50001">
    <property type="entry name" value="SH2"/>
    <property type="match status" value="1"/>
</dbReference>
<evidence type="ECO:0000313" key="10">
    <source>
        <dbReference type="EnsemblMetazoa" id="XP_022669628"/>
    </source>
</evidence>
<name>A0A7M7KNN1_VARDE</name>
<evidence type="ECO:0000259" key="9">
    <source>
        <dbReference type="PROSITE" id="PS50225"/>
    </source>
</evidence>
<dbReference type="GO" id="GO:0035556">
    <property type="term" value="P:intracellular signal transduction"/>
    <property type="evidence" value="ECO:0007669"/>
    <property type="project" value="InterPro"/>
</dbReference>
<evidence type="ECO:0000256" key="4">
    <source>
        <dbReference type="ARBA" id="ARBA00022786"/>
    </source>
</evidence>
<dbReference type="KEGG" id="vde:111253824"/>
<keyword evidence="3" id="KW-0734">Signal transduction inhibitor</keyword>
<dbReference type="SMART" id="SM00252">
    <property type="entry name" value="SH2"/>
    <property type="match status" value="1"/>
</dbReference>
<keyword evidence="5 6" id="KW-0727">SH2 domain</keyword>
<evidence type="ECO:0008006" key="12">
    <source>
        <dbReference type="Google" id="ProtNLM"/>
    </source>
</evidence>
<feature type="compositionally biased region" description="Polar residues" evidence="7">
    <location>
        <begin position="171"/>
        <end position="186"/>
    </location>
</feature>
<dbReference type="InterPro" id="IPR000980">
    <property type="entry name" value="SH2"/>
</dbReference>
<organism evidence="10 11">
    <name type="scientific">Varroa destructor</name>
    <name type="common">Honeybee mite</name>
    <dbReference type="NCBI Taxonomy" id="109461"/>
    <lineage>
        <taxon>Eukaryota</taxon>
        <taxon>Metazoa</taxon>
        <taxon>Ecdysozoa</taxon>
        <taxon>Arthropoda</taxon>
        <taxon>Chelicerata</taxon>
        <taxon>Arachnida</taxon>
        <taxon>Acari</taxon>
        <taxon>Parasitiformes</taxon>
        <taxon>Mesostigmata</taxon>
        <taxon>Gamasina</taxon>
        <taxon>Dermanyssoidea</taxon>
        <taxon>Varroidae</taxon>
        <taxon>Varroa</taxon>
    </lineage>
</organism>
<dbReference type="GO" id="GO:0046854">
    <property type="term" value="P:phosphatidylinositol phosphate biosynthetic process"/>
    <property type="evidence" value="ECO:0007669"/>
    <property type="project" value="TreeGrafter"/>
</dbReference>
<dbReference type="PANTHER" id="PTHR10155">
    <property type="entry name" value="PHOSPHATIDYLINOSITOL 3-KINASE REGULATORY SUBUNIT"/>
    <property type="match status" value="1"/>
</dbReference>
<dbReference type="SMART" id="SM00253">
    <property type="entry name" value="SOCS"/>
    <property type="match status" value="1"/>
</dbReference>
<feature type="compositionally biased region" description="Low complexity" evidence="7">
    <location>
        <begin position="187"/>
        <end position="200"/>
    </location>
</feature>
<dbReference type="PANTHER" id="PTHR10155:SF0">
    <property type="entry name" value="SUPPRESSOR OF CYTOKINE SIGNALING AT 36E, ISOFORM D"/>
    <property type="match status" value="1"/>
</dbReference>
<accession>A0A7M7KNN1</accession>
<feature type="compositionally biased region" description="Basic residues" evidence="7">
    <location>
        <begin position="209"/>
        <end position="220"/>
    </location>
</feature>